<protein>
    <submittedName>
        <fullName evidence="3">Uncharacterized protein At4g04775-like</fullName>
    </submittedName>
</protein>
<feature type="coiled-coil region" evidence="1">
    <location>
        <begin position="70"/>
        <end position="116"/>
    </location>
</feature>
<gene>
    <name evidence="3" type="primary">LOC104772789</name>
</gene>
<evidence type="ECO:0000313" key="3">
    <source>
        <dbReference type="RefSeq" id="XP_010495667.1"/>
    </source>
</evidence>
<keyword evidence="2" id="KW-1185">Reference proteome</keyword>
<reference evidence="2" key="1">
    <citation type="journal article" date="2014" name="Nat. Commun.">
        <title>The emerging biofuel crop Camelina sativa retains a highly undifferentiated hexaploid genome structure.</title>
        <authorList>
            <person name="Kagale S."/>
            <person name="Koh C."/>
            <person name="Nixon J."/>
            <person name="Bollina V."/>
            <person name="Clarke W.E."/>
            <person name="Tuteja R."/>
            <person name="Spillane C."/>
            <person name="Robinson S.J."/>
            <person name="Links M.G."/>
            <person name="Clarke C."/>
            <person name="Higgins E.E."/>
            <person name="Huebert T."/>
            <person name="Sharpe A.G."/>
            <person name="Parkin I.A."/>
        </authorList>
    </citation>
    <scope>NUCLEOTIDE SEQUENCE [LARGE SCALE GENOMIC DNA]</scope>
    <source>
        <strain evidence="2">cv. DH55</strain>
    </source>
</reference>
<proteinExistence type="predicted"/>
<dbReference type="GeneID" id="104772789"/>
<evidence type="ECO:0000313" key="2">
    <source>
        <dbReference type="Proteomes" id="UP000694864"/>
    </source>
</evidence>
<sequence length="125" mass="14918">MFMELRVVHQMYDKEDLSLVCLRDVGVGNKSWQRIPNSSLILVGDTFDVEKQPERRYYLVNDNHTFKWVNEALLDEVATLGVQIERLKEEMEKLTIEALQDQKMKFEKMQMEFEKELFERLISSN</sequence>
<reference evidence="3" key="2">
    <citation type="submission" date="2025-08" db="UniProtKB">
        <authorList>
            <consortium name="RefSeq"/>
        </authorList>
    </citation>
    <scope>IDENTIFICATION</scope>
    <source>
        <tissue evidence="3">Leaf</tissue>
    </source>
</reference>
<name>A0ABM0Y550_CAMSA</name>
<keyword evidence="1" id="KW-0175">Coiled coil</keyword>
<organism evidence="2 3">
    <name type="scientific">Camelina sativa</name>
    <name type="common">False flax</name>
    <name type="synonym">Myagrum sativum</name>
    <dbReference type="NCBI Taxonomy" id="90675"/>
    <lineage>
        <taxon>Eukaryota</taxon>
        <taxon>Viridiplantae</taxon>
        <taxon>Streptophyta</taxon>
        <taxon>Embryophyta</taxon>
        <taxon>Tracheophyta</taxon>
        <taxon>Spermatophyta</taxon>
        <taxon>Magnoliopsida</taxon>
        <taxon>eudicotyledons</taxon>
        <taxon>Gunneridae</taxon>
        <taxon>Pentapetalae</taxon>
        <taxon>rosids</taxon>
        <taxon>malvids</taxon>
        <taxon>Brassicales</taxon>
        <taxon>Brassicaceae</taxon>
        <taxon>Camelineae</taxon>
        <taxon>Camelina</taxon>
    </lineage>
</organism>
<dbReference type="RefSeq" id="XP_010495667.1">
    <property type="nucleotide sequence ID" value="XM_010497365.1"/>
</dbReference>
<accession>A0ABM0Y550</accession>
<evidence type="ECO:0000256" key="1">
    <source>
        <dbReference type="SAM" id="Coils"/>
    </source>
</evidence>
<dbReference type="Proteomes" id="UP000694864">
    <property type="component" value="Chromosome 20"/>
</dbReference>